<dbReference type="Gene3D" id="3.40.50.1820">
    <property type="entry name" value="alpha/beta hydrolase"/>
    <property type="match status" value="1"/>
</dbReference>
<dbReference type="HOGENOM" id="CLU_3020990_0_0_2"/>
<dbReference type="AlphaFoldDB" id="A0A0E3WU52"/>
<reference evidence="1 2" key="1">
    <citation type="submission" date="2014-07" db="EMBL/GenBank/DDBJ databases">
        <title>Methanogenic archaea and the global carbon cycle.</title>
        <authorList>
            <person name="Henriksen J.R."/>
            <person name="Luke J."/>
            <person name="Reinhart S."/>
            <person name="Benedict M.N."/>
            <person name="Youngblut N.D."/>
            <person name="Metcalf M.E."/>
            <person name="Whitaker R.J."/>
            <person name="Metcalf W.W."/>
        </authorList>
    </citation>
    <scope>NUCLEOTIDE SEQUENCE [LARGE SCALE GENOMIC DNA]</scope>
    <source>
        <strain evidence="1 2">HB-1</strain>
    </source>
</reference>
<dbReference type="PATRIC" id="fig|1434110.4.peg.1100"/>
<dbReference type="SUPFAM" id="SSF53474">
    <property type="entry name" value="alpha/beta-Hydrolases"/>
    <property type="match status" value="1"/>
</dbReference>
<gene>
    <name evidence="1" type="ORF">MSHOH_0882</name>
</gene>
<proteinExistence type="predicted"/>
<dbReference type="EMBL" id="CP009516">
    <property type="protein sequence ID" value="AKB77365.1"/>
    <property type="molecule type" value="Genomic_DNA"/>
</dbReference>
<dbReference type="KEGG" id="mhor:MSHOH_0882"/>
<dbReference type="OrthoDB" id="135859at2157"/>
<dbReference type="GeneID" id="62701873"/>
<dbReference type="RefSeq" id="WP_204245385.1">
    <property type="nucleotide sequence ID" value="NZ_CP009516.1"/>
</dbReference>
<sequence>MAGSLDNPEILRASNLLANEIKGAKKIIICDSAHVPNMEKPEEFSGIVLNFLNHL</sequence>
<protein>
    <submittedName>
        <fullName evidence="1">Uncharacterized protein</fullName>
    </submittedName>
</protein>
<evidence type="ECO:0000313" key="2">
    <source>
        <dbReference type="Proteomes" id="UP000033101"/>
    </source>
</evidence>
<evidence type="ECO:0000313" key="1">
    <source>
        <dbReference type="EMBL" id="AKB77365.1"/>
    </source>
</evidence>
<accession>A0A0E3WU52</accession>
<dbReference type="Proteomes" id="UP000033101">
    <property type="component" value="Chromosome"/>
</dbReference>
<organism evidence="1 2">
    <name type="scientific">Methanosarcina horonobensis HB-1 = JCM 15518</name>
    <dbReference type="NCBI Taxonomy" id="1434110"/>
    <lineage>
        <taxon>Archaea</taxon>
        <taxon>Methanobacteriati</taxon>
        <taxon>Methanobacteriota</taxon>
        <taxon>Stenosarchaea group</taxon>
        <taxon>Methanomicrobia</taxon>
        <taxon>Methanosarcinales</taxon>
        <taxon>Methanosarcinaceae</taxon>
        <taxon>Methanosarcina</taxon>
    </lineage>
</organism>
<dbReference type="InterPro" id="IPR029058">
    <property type="entry name" value="AB_hydrolase_fold"/>
</dbReference>
<keyword evidence="2" id="KW-1185">Reference proteome</keyword>
<name>A0A0E3WU52_9EURY</name>